<dbReference type="SMART" id="SM00382">
    <property type="entry name" value="AAA"/>
    <property type="match status" value="1"/>
</dbReference>
<reference evidence="7 8" key="1">
    <citation type="submission" date="2019-03" db="EMBL/GenBank/DDBJ databases">
        <title>Draft genome sequences of novel Actinobacteria.</title>
        <authorList>
            <person name="Sahin N."/>
            <person name="Ay H."/>
            <person name="Saygin H."/>
        </authorList>
    </citation>
    <scope>NUCLEOTIDE SEQUENCE [LARGE SCALE GENOMIC DNA]</scope>
    <source>
        <strain evidence="7 8">7K502</strain>
    </source>
</reference>
<evidence type="ECO:0000256" key="5">
    <source>
        <dbReference type="SAM" id="MobiDB-lite"/>
    </source>
</evidence>
<evidence type="ECO:0000259" key="6">
    <source>
        <dbReference type="PROSITE" id="PS50893"/>
    </source>
</evidence>
<dbReference type="GO" id="GO:0016887">
    <property type="term" value="F:ATP hydrolysis activity"/>
    <property type="evidence" value="ECO:0007669"/>
    <property type="project" value="InterPro"/>
</dbReference>
<gene>
    <name evidence="7" type="ORF">E1288_14240</name>
</gene>
<evidence type="ECO:0000256" key="4">
    <source>
        <dbReference type="ARBA" id="ARBA00022840"/>
    </source>
</evidence>
<dbReference type="EMBL" id="SMKW01000015">
    <property type="protein sequence ID" value="TDD51724.1"/>
    <property type="molecule type" value="Genomic_DNA"/>
</dbReference>
<feature type="compositionally biased region" description="Basic residues" evidence="5">
    <location>
        <begin position="15"/>
        <end position="32"/>
    </location>
</feature>
<feature type="domain" description="ABC transporter" evidence="6">
    <location>
        <begin position="125"/>
        <end position="364"/>
    </location>
</feature>
<dbReference type="Pfam" id="PF00005">
    <property type="entry name" value="ABC_tran"/>
    <property type="match status" value="1"/>
</dbReference>
<keyword evidence="3" id="KW-0547">Nucleotide-binding</keyword>
<feature type="region of interest" description="Disordered" evidence="5">
    <location>
        <begin position="1"/>
        <end position="32"/>
    </location>
</feature>
<dbReference type="OrthoDB" id="3169708at2"/>
<evidence type="ECO:0000313" key="7">
    <source>
        <dbReference type="EMBL" id="TDD51724.1"/>
    </source>
</evidence>
<keyword evidence="2" id="KW-0813">Transport</keyword>
<dbReference type="InterPro" id="IPR027417">
    <property type="entry name" value="P-loop_NTPase"/>
</dbReference>
<sequence>MADPVAQRPVPRQQAGHRRRHPLQLPPRRRPRHRIAGAVAVRHRRLQRQPRALTATVLLTHDLTLTRRLADEIVVLLDGRNVERGPASRLPQEPAHAYTRSLLAAEPRLPDAPRVPHAADPASGLHARRLGKTANGKRLLDDVDLHVPSGRCVAIVGRSGAGKTTLARCLAGLTRPDSGQVLLDGVPLAAAIRRRDRRQRTQVQYVHQNARASFDEFRPVAAQIARTAQFACGLSSEQARSEAARVLATIGLTSSQAARRPDALSGGQLQRAALARALLARPAALICDEITSGQDLINQAELLGLLAEAARTTAVGLVLISHDLPAIAGIADEIHVLEAGRRVEHAATHELLTRPRTAIARDLVASANCGAAATGRGT</sequence>
<accession>A0A4R4Z3X8</accession>
<dbReference type="InterPro" id="IPR003439">
    <property type="entry name" value="ABC_transporter-like_ATP-bd"/>
</dbReference>
<keyword evidence="8" id="KW-1185">Reference proteome</keyword>
<dbReference type="AlphaFoldDB" id="A0A4R4Z3X8"/>
<name>A0A4R4Z3X8_9PSEU</name>
<protein>
    <submittedName>
        <fullName evidence="7">ATP-binding cassette domain-containing protein</fullName>
    </submittedName>
</protein>
<comment type="caution">
    <text evidence="7">The sequence shown here is derived from an EMBL/GenBank/DDBJ whole genome shotgun (WGS) entry which is preliminary data.</text>
</comment>
<dbReference type="InterPro" id="IPR050319">
    <property type="entry name" value="ABC_transp_ATP-bind"/>
</dbReference>
<dbReference type="Proteomes" id="UP000294947">
    <property type="component" value="Unassembled WGS sequence"/>
</dbReference>
<dbReference type="PROSITE" id="PS50893">
    <property type="entry name" value="ABC_TRANSPORTER_2"/>
    <property type="match status" value="1"/>
</dbReference>
<organism evidence="7 8">
    <name type="scientific">Saccharopolyspora elongata</name>
    <dbReference type="NCBI Taxonomy" id="2530387"/>
    <lineage>
        <taxon>Bacteria</taxon>
        <taxon>Bacillati</taxon>
        <taxon>Actinomycetota</taxon>
        <taxon>Actinomycetes</taxon>
        <taxon>Pseudonocardiales</taxon>
        <taxon>Pseudonocardiaceae</taxon>
        <taxon>Saccharopolyspora</taxon>
    </lineage>
</organism>
<dbReference type="InterPro" id="IPR003593">
    <property type="entry name" value="AAA+_ATPase"/>
</dbReference>
<evidence type="ECO:0000256" key="1">
    <source>
        <dbReference type="ARBA" id="ARBA00005417"/>
    </source>
</evidence>
<dbReference type="GO" id="GO:0005524">
    <property type="term" value="F:ATP binding"/>
    <property type="evidence" value="ECO:0007669"/>
    <property type="project" value="UniProtKB-KW"/>
</dbReference>
<evidence type="ECO:0000256" key="3">
    <source>
        <dbReference type="ARBA" id="ARBA00022741"/>
    </source>
</evidence>
<comment type="similarity">
    <text evidence="1">Belongs to the ABC transporter superfamily.</text>
</comment>
<evidence type="ECO:0000313" key="8">
    <source>
        <dbReference type="Proteomes" id="UP000294947"/>
    </source>
</evidence>
<dbReference type="GO" id="GO:0055085">
    <property type="term" value="P:transmembrane transport"/>
    <property type="evidence" value="ECO:0007669"/>
    <property type="project" value="UniProtKB-ARBA"/>
</dbReference>
<dbReference type="PANTHER" id="PTHR43776">
    <property type="entry name" value="TRANSPORT ATP-BINDING PROTEIN"/>
    <property type="match status" value="1"/>
</dbReference>
<dbReference type="InterPro" id="IPR017871">
    <property type="entry name" value="ABC_transporter-like_CS"/>
</dbReference>
<dbReference type="Gene3D" id="3.40.50.300">
    <property type="entry name" value="P-loop containing nucleotide triphosphate hydrolases"/>
    <property type="match status" value="2"/>
</dbReference>
<dbReference type="SUPFAM" id="SSF52540">
    <property type="entry name" value="P-loop containing nucleoside triphosphate hydrolases"/>
    <property type="match status" value="2"/>
</dbReference>
<dbReference type="PANTHER" id="PTHR43776:SF7">
    <property type="entry name" value="D,D-DIPEPTIDE TRANSPORT ATP-BINDING PROTEIN DDPF-RELATED"/>
    <property type="match status" value="1"/>
</dbReference>
<proteinExistence type="inferred from homology"/>
<dbReference type="PROSITE" id="PS00211">
    <property type="entry name" value="ABC_TRANSPORTER_1"/>
    <property type="match status" value="1"/>
</dbReference>
<evidence type="ECO:0000256" key="2">
    <source>
        <dbReference type="ARBA" id="ARBA00022448"/>
    </source>
</evidence>
<keyword evidence="4 7" id="KW-0067">ATP-binding</keyword>